<dbReference type="EMBL" id="JAGGKG010000018">
    <property type="protein sequence ID" value="MBP1906803.1"/>
    <property type="molecule type" value="Genomic_DNA"/>
</dbReference>
<protein>
    <submittedName>
        <fullName evidence="2">Uncharacterized protein</fullName>
    </submittedName>
</protein>
<evidence type="ECO:0000256" key="1">
    <source>
        <dbReference type="SAM" id="Phobius"/>
    </source>
</evidence>
<keyword evidence="3" id="KW-1185">Reference proteome</keyword>
<feature type="transmembrane region" description="Helical" evidence="1">
    <location>
        <begin position="34"/>
        <end position="52"/>
    </location>
</feature>
<name>A0ABS4FW44_9BACL</name>
<dbReference type="Proteomes" id="UP001519272">
    <property type="component" value="Unassembled WGS sequence"/>
</dbReference>
<keyword evidence="1" id="KW-0472">Membrane</keyword>
<proteinExistence type="predicted"/>
<evidence type="ECO:0000313" key="3">
    <source>
        <dbReference type="Proteomes" id="UP001519272"/>
    </source>
</evidence>
<reference evidence="2 3" key="1">
    <citation type="submission" date="2021-03" db="EMBL/GenBank/DDBJ databases">
        <title>Genomic Encyclopedia of Type Strains, Phase IV (KMG-IV): sequencing the most valuable type-strain genomes for metagenomic binning, comparative biology and taxonomic classification.</title>
        <authorList>
            <person name="Goeker M."/>
        </authorList>
    </citation>
    <scope>NUCLEOTIDE SEQUENCE [LARGE SCALE GENOMIC DNA]</scope>
    <source>
        <strain evidence="2 3">DSM 14349</strain>
    </source>
</reference>
<comment type="caution">
    <text evidence="2">The sequence shown here is derived from an EMBL/GenBank/DDBJ whole genome shotgun (WGS) entry which is preliminary data.</text>
</comment>
<feature type="transmembrane region" description="Helical" evidence="1">
    <location>
        <begin position="7"/>
        <end position="28"/>
    </location>
</feature>
<dbReference type="RefSeq" id="WP_210090395.1">
    <property type="nucleotide sequence ID" value="NZ_JAGGKG010000018.1"/>
</dbReference>
<keyword evidence="1" id="KW-0812">Transmembrane</keyword>
<sequence>MRALRIIASIVMFLTSISFLMVFIISLNDPAVEGGGLALLLMAICIGLGIAAKPKANSKSRKQQLQDDGILAHANLTHVEGLPISEKTACTLYVKKDGLSIDGGGTEFKVLNSQLRAAEVKTEIEIANIVHSSAVKGIAGGLMFGPIGLVVGSRAMNKEKKTRNYYFIINYEKSNGELAAMMFDSGMNPLPAQKIKSKLNPVLFEQPKRTVQL</sequence>
<gene>
    <name evidence="2" type="ORF">J2Z32_003467</name>
</gene>
<accession>A0ABS4FW44</accession>
<organism evidence="2 3">
    <name type="scientific">Paenibacillus turicensis</name>
    <dbReference type="NCBI Taxonomy" id="160487"/>
    <lineage>
        <taxon>Bacteria</taxon>
        <taxon>Bacillati</taxon>
        <taxon>Bacillota</taxon>
        <taxon>Bacilli</taxon>
        <taxon>Bacillales</taxon>
        <taxon>Paenibacillaceae</taxon>
        <taxon>Paenibacillus</taxon>
    </lineage>
</organism>
<evidence type="ECO:0000313" key="2">
    <source>
        <dbReference type="EMBL" id="MBP1906803.1"/>
    </source>
</evidence>
<keyword evidence="1" id="KW-1133">Transmembrane helix</keyword>